<sequence length="595" mass="65650">MPPQNQSQQITIKVAISRTNAAADSGSIERTVYARRENFTKIKSKAALTEYLSKELPDCLLNNDSHLNYTRKSKKHKDFIALVTEDDFKSLARSLKVKNHVKLNVVDSSPVSHLASESSKKRKSTSIDFGALGDALIEVAFEHFKEMFGDLSTGAPFKKGCAAEGSGTSECPSYNTATRNENSLQIHPNICCDVCHPHDFVPLRGVRYSCLVCSNFDLCSECEARQHVDRSSFGPHSYLHPMAKIVYPASSFTRGGVCGSRVPLGNDIVYDIPLEEFNTATQNKLEELLKLKGFEGFVKDVDRYINDSERYQKLCSMLEIEGDDEEVQFLVLMSILEHSMDEDNGEQKPEYEVATETADSETIASLAPAQQPSVEGEVVVRPKKFGEVSRIISLQLTNNTNQTIDGGELKFEFFNSKQTETVVVRNASAIKPGRIRYYNLGKLAEEFERIHGMKLRIVTAGGIFVGDYNDDADSILRVESGEPAEPLGTEEGEDTSSTESMVEDDEEDNASAHSVATEENLSYGSIHSMVLPSLPKESTILNSSEYYDATSGGAEEAKKSAVLEEDDDYDIISGAEEEDTASDFEILSAVSSNNQ</sequence>
<dbReference type="GO" id="GO:0008270">
    <property type="term" value="F:zinc ion binding"/>
    <property type="evidence" value="ECO:0007669"/>
    <property type="project" value="UniProtKB-KW"/>
</dbReference>
<dbReference type="GO" id="GO:0000423">
    <property type="term" value="P:mitophagy"/>
    <property type="evidence" value="ECO:0007669"/>
    <property type="project" value="TreeGrafter"/>
</dbReference>
<feature type="region of interest" description="Disordered" evidence="5">
    <location>
        <begin position="479"/>
        <end position="518"/>
    </location>
</feature>
<dbReference type="CDD" id="cd02340">
    <property type="entry name" value="ZZ_NBR1_like"/>
    <property type="match status" value="1"/>
</dbReference>
<dbReference type="GO" id="GO:0016235">
    <property type="term" value="C:aggresome"/>
    <property type="evidence" value="ECO:0007669"/>
    <property type="project" value="TreeGrafter"/>
</dbReference>
<evidence type="ECO:0000259" key="6">
    <source>
        <dbReference type="PROSITE" id="PS50135"/>
    </source>
</evidence>
<dbReference type="STRING" id="5486.A0A367XY50"/>
<dbReference type="PROSITE" id="PS50135">
    <property type="entry name" value="ZF_ZZ_2"/>
    <property type="match status" value="1"/>
</dbReference>
<dbReference type="EMBL" id="QLNQ01000028">
    <property type="protein sequence ID" value="RCK58190.1"/>
    <property type="molecule type" value="Genomic_DNA"/>
</dbReference>
<evidence type="ECO:0000313" key="7">
    <source>
        <dbReference type="EMBL" id="RCK58190.1"/>
    </source>
</evidence>
<organism evidence="7 8">
    <name type="scientific">Candida viswanathii</name>
    <dbReference type="NCBI Taxonomy" id="5486"/>
    <lineage>
        <taxon>Eukaryota</taxon>
        <taxon>Fungi</taxon>
        <taxon>Dikarya</taxon>
        <taxon>Ascomycota</taxon>
        <taxon>Saccharomycotina</taxon>
        <taxon>Pichiomycetes</taxon>
        <taxon>Debaryomycetaceae</taxon>
        <taxon>Candida/Lodderomyces clade</taxon>
        <taxon>Candida</taxon>
    </lineage>
</organism>
<dbReference type="InterPro" id="IPR052260">
    <property type="entry name" value="Autophagy_Rcpt_SigReg"/>
</dbReference>
<gene>
    <name evidence="7" type="ORF">Cantr_06587</name>
</gene>
<dbReference type="PANTHER" id="PTHR15090">
    <property type="entry name" value="SEQUESTOSOME 1-RELATED"/>
    <property type="match status" value="1"/>
</dbReference>
<dbReference type="InterPro" id="IPR043145">
    <property type="entry name" value="Znf_ZZ_sf"/>
</dbReference>
<keyword evidence="8" id="KW-1185">Reference proteome</keyword>
<dbReference type="PANTHER" id="PTHR15090:SF0">
    <property type="entry name" value="SEQUESTOSOME-1"/>
    <property type="match status" value="1"/>
</dbReference>
<dbReference type="Pfam" id="PF00569">
    <property type="entry name" value="ZZ"/>
    <property type="match status" value="1"/>
</dbReference>
<dbReference type="SMART" id="SM00291">
    <property type="entry name" value="ZnF_ZZ"/>
    <property type="match status" value="1"/>
</dbReference>
<feature type="region of interest" description="Disordered" evidence="5">
    <location>
        <begin position="576"/>
        <end position="595"/>
    </location>
</feature>
<reference evidence="7 8" key="1">
    <citation type="submission" date="2018-06" db="EMBL/GenBank/DDBJ databases">
        <title>Whole genome sequencing of Candida tropicalis (genome annotated by CSBL at Korea University).</title>
        <authorList>
            <person name="Ahn J."/>
        </authorList>
    </citation>
    <scope>NUCLEOTIDE SEQUENCE [LARGE SCALE GENOMIC DNA]</scope>
    <source>
        <strain evidence="7 8">ATCC 20962</strain>
    </source>
</reference>
<dbReference type="GO" id="GO:0005080">
    <property type="term" value="F:protein kinase C binding"/>
    <property type="evidence" value="ECO:0007669"/>
    <property type="project" value="TreeGrafter"/>
</dbReference>
<keyword evidence="3" id="KW-0862">Zinc</keyword>
<keyword evidence="1" id="KW-0479">Metal-binding</keyword>
<evidence type="ECO:0000256" key="4">
    <source>
        <dbReference type="PROSITE-ProRule" id="PRU00228"/>
    </source>
</evidence>
<dbReference type="GO" id="GO:0070530">
    <property type="term" value="F:K63-linked polyubiquitin modification-dependent protein binding"/>
    <property type="evidence" value="ECO:0007669"/>
    <property type="project" value="TreeGrafter"/>
</dbReference>
<dbReference type="SUPFAM" id="SSF57850">
    <property type="entry name" value="RING/U-box"/>
    <property type="match status" value="1"/>
</dbReference>
<dbReference type="GO" id="GO:0035973">
    <property type="term" value="P:aggrephagy"/>
    <property type="evidence" value="ECO:0007669"/>
    <property type="project" value="TreeGrafter"/>
</dbReference>
<evidence type="ECO:0000313" key="8">
    <source>
        <dbReference type="Proteomes" id="UP000253472"/>
    </source>
</evidence>
<dbReference type="AlphaFoldDB" id="A0A367XY50"/>
<dbReference type="Proteomes" id="UP000253472">
    <property type="component" value="Unassembled WGS sequence"/>
</dbReference>
<comment type="caution">
    <text evidence="7">The sequence shown here is derived from an EMBL/GenBank/DDBJ whole genome shotgun (WGS) entry which is preliminary data.</text>
</comment>
<proteinExistence type="predicted"/>
<evidence type="ECO:0000256" key="3">
    <source>
        <dbReference type="ARBA" id="ARBA00022833"/>
    </source>
</evidence>
<evidence type="ECO:0000256" key="5">
    <source>
        <dbReference type="SAM" id="MobiDB-lite"/>
    </source>
</evidence>
<accession>A0A367XY50</accession>
<dbReference type="Gene3D" id="3.30.60.90">
    <property type="match status" value="1"/>
</dbReference>
<evidence type="ECO:0000256" key="2">
    <source>
        <dbReference type="ARBA" id="ARBA00022771"/>
    </source>
</evidence>
<dbReference type="GO" id="GO:0044753">
    <property type="term" value="C:amphisome"/>
    <property type="evidence" value="ECO:0007669"/>
    <property type="project" value="TreeGrafter"/>
</dbReference>
<protein>
    <recommendedName>
        <fullName evidence="6">ZZ-type domain-containing protein</fullName>
    </recommendedName>
</protein>
<name>A0A367XY50_9ASCO</name>
<keyword evidence="2 4" id="KW-0863">Zinc-finger</keyword>
<feature type="compositionally biased region" description="Acidic residues" evidence="5">
    <location>
        <begin position="488"/>
        <end position="509"/>
    </location>
</feature>
<evidence type="ECO:0000256" key="1">
    <source>
        <dbReference type="ARBA" id="ARBA00022723"/>
    </source>
</evidence>
<feature type="domain" description="ZZ-type" evidence="6">
    <location>
        <begin position="187"/>
        <end position="250"/>
    </location>
</feature>
<dbReference type="InterPro" id="IPR000433">
    <property type="entry name" value="Znf_ZZ"/>
</dbReference>
<dbReference type="GO" id="GO:0007032">
    <property type="term" value="P:endosome organization"/>
    <property type="evidence" value="ECO:0007669"/>
    <property type="project" value="TreeGrafter"/>
</dbReference>
<dbReference type="OrthoDB" id="661148at2759"/>